<feature type="domain" description="Glycosyl transferase family 25" evidence="4">
    <location>
        <begin position="16"/>
        <end position="195"/>
    </location>
</feature>
<keyword evidence="3" id="KW-0448">Lipopolysaccharide biosynthesis</keyword>
<comment type="pathway">
    <text evidence="1">Bacterial outer membrane biogenesis; lipooligosaccharide biosynthesis.</text>
</comment>
<dbReference type="OrthoDB" id="119742at2"/>
<dbReference type="GO" id="GO:0009103">
    <property type="term" value="P:lipopolysaccharide biosynthetic process"/>
    <property type="evidence" value="ECO:0007669"/>
    <property type="project" value="UniProtKB-KW"/>
</dbReference>
<evidence type="ECO:0000259" key="4">
    <source>
        <dbReference type="Pfam" id="PF01755"/>
    </source>
</evidence>
<proteinExistence type="predicted"/>
<accession>A0A410GE40</accession>
<organism evidence="5 6">
    <name type="scientific">Pollutimonas thiosulfatoxidans</name>
    <dbReference type="NCBI Taxonomy" id="2028345"/>
    <lineage>
        <taxon>Bacteria</taxon>
        <taxon>Pseudomonadati</taxon>
        <taxon>Pseudomonadota</taxon>
        <taxon>Betaproteobacteria</taxon>
        <taxon>Burkholderiales</taxon>
        <taxon>Alcaligenaceae</taxon>
        <taxon>Pollutimonas</taxon>
    </lineage>
</organism>
<dbReference type="KEGG" id="pus:CKA81_12535"/>
<dbReference type="UniPathway" id="UPA00820"/>
<evidence type="ECO:0000256" key="3">
    <source>
        <dbReference type="ARBA" id="ARBA00022985"/>
    </source>
</evidence>
<dbReference type="EMBL" id="CP022987">
    <property type="protein sequence ID" value="QAA94563.1"/>
    <property type="molecule type" value="Genomic_DNA"/>
</dbReference>
<protein>
    <recommendedName>
        <fullName evidence="4">Glycosyl transferase family 25 domain-containing protein</fullName>
    </recommendedName>
</protein>
<evidence type="ECO:0000313" key="6">
    <source>
        <dbReference type="Proteomes" id="UP000283474"/>
    </source>
</evidence>
<dbReference type="CDD" id="cd06532">
    <property type="entry name" value="Glyco_transf_25"/>
    <property type="match status" value="1"/>
</dbReference>
<evidence type="ECO:0000256" key="1">
    <source>
        <dbReference type="ARBA" id="ARBA00005068"/>
    </source>
</evidence>
<dbReference type="AlphaFoldDB" id="A0A410GE40"/>
<dbReference type="InterPro" id="IPR002654">
    <property type="entry name" value="Glyco_trans_25"/>
</dbReference>
<gene>
    <name evidence="5" type="ORF">CKA81_12535</name>
</gene>
<comment type="pathway">
    <text evidence="2">Glycan metabolism; lacto-N-neotetraose biosynthesis.</text>
</comment>
<keyword evidence="6" id="KW-1185">Reference proteome</keyword>
<dbReference type="Proteomes" id="UP000283474">
    <property type="component" value="Chromosome"/>
</dbReference>
<dbReference type="Pfam" id="PF01755">
    <property type="entry name" value="Glyco_transf_25"/>
    <property type="match status" value="1"/>
</dbReference>
<dbReference type="UniPathway" id="UPA00501"/>
<sequence>MMARFGVHLFPMPSPPIFVISLPTAAERRAFMHRQLQSLNLPYEIVDAVHGAKSPDHALFGRYNDGKRARRRGPDASLRLSQLGCFASHYLLWERCVELEEPIIVLEDDAIVLPEFMAFYQHAERFADGYGLVWLQPSRKARRQAGQVLEHIGPFAIKKFAKGFSGTTGYLLTPRAARLLLDYSVEWLYPVDNTMDRFFEHKVEAIGLDPVCITQDDDFESSINIPDAGSRRCLADSLRREAYSLKDAAARNWHNLSFAVRSRLGLRR</sequence>
<name>A0A410GE40_9BURK</name>
<evidence type="ECO:0000256" key="2">
    <source>
        <dbReference type="ARBA" id="ARBA00005222"/>
    </source>
</evidence>
<evidence type="ECO:0000313" key="5">
    <source>
        <dbReference type="EMBL" id="QAA94563.1"/>
    </source>
</evidence>
<reference evidence="5 6" key="1">
    <citation type="submission" date="2017-08" db="EMBL/GenBank/DDBJ databases">
        <authorList>
            <person name="Park S.-J."/>
            <person name="Kim H."/>
        </authorList>
    </citation>
    <scope>NUCLEOTIDE SEQUENCE [LARGE SCALE GENOMIC DNA]</scope>
    <source>
        <strain evidence="6">ye3</strain>
    </source>
</reference>